<evidence type="ECO:0000313" key="2">
    <source>
        <dbReference type="EMBL" id="MBC5998632.1"/>
    </source>
</evidence>
<dbReference type="InterPro" id="IPR029039">
    <property type="entry name" value="Flavoprotein-like_sf"/>
</dbReference>
<reference evidence="2" key="1">
    <citation type="submission" date="2020-08" db="EMBL/GenBank/DDBJ databases">
        <authorList>
            <person name="Liu C."/>
            <person name="Sun Q."/>
        </authorList>
    </citation>
    <scope>NUCLEOTIDE SEQUENCE</scope>
    <source>
        <strain evidence="2">BX16</strain>
    </source>
</reference>
<proteinExistence type="predicted"/>
<dbReference type="InterPro" id="IPR003680">
    <property type="entry name" value="Flavodoxin_fold"/>
</dbReference>
<dbReference type="SUPFAM" id="SSF52218">
    <property type="entry name" value="Flavoproteins"/>
    <property type="match status" value="1"/>
</dbReference>
<dbReference type="RefSeq" id="WP_249286193.1">
    <property type="nucleotide sequence ID" value="NZ_JACRWC010000024.1"/>
</dbReference>
<organism evidence="2 3">
    <name type="scientific">Lentihominibacter faecis</name>
    <dbReference type="NCBI Taxonomy" id="2764712"/>
    <lineage>
        <taxon>Bacteria</taxon>
        <taxon>Bacillati</taxon>
        <taxon>Bacillota</taxon>
        <taxon>Clostridia</taxon>
        <taxon>Peptostreptococcales</taxon>
        <taxon>Anaerovoracaceae</taxon>
        <taxon>Lentihominibacter</taxon>
    </lineage>
</organism>
<evidence type="ECO:0000259" key="1">
    <source>
        <dbReference type="Pfam" id="PF02525"/>
    </source>
</evidence>
<dbReference type="Pfam" id="PF02525">
    <property type="entry name" value="Flavodoxin_2"/>
    <property type="match status" value="1"/>
</dbReference>
<dbReference type="PANTHER" id="PTHR43741:SF4">
    <property type="entry name" value="FMN-DEPENDENT NADH:QUINONE OXIDOREDUCTASE"/>
    <property type="match status" value="1"/>
</dbReference>
<dbReference type="AlphaFoldDB" id="A0A923NBH7"/>
<dbReference type="PANTHER" id="PTHR43741">
    <property type="entry name" value="FMN-DEPENDENT NADH-AZOREDUCTASE 1"/>
    <property type="match status" value="1"/>
</dbReference>
<gene>
    <name evidence="2" type="ORF">H8876_01165</name>
</gene>
<keyword evidence="3" id="KW-1185">Reference proteome</keyword>
<comment type="caution">
    <text evidence="2">The sequence shown here is derived from an EMBL/GenBank/DDBJ whole genome shotgun (WGS) entry which is preliminary data.</text>
</comment>
<sequence>MKKTLFINACVRPESRTRMLAQHALDRMGGEITEVDLGKENIEPLRLERLELRNALQEERDFSHEMFRYAKAFAEADEILIAAPFWDLAFPAILRDYIENICVQGLTFYYTEEGFPASLCRAKKLVYVMTAGGPTEGMDFGFPYVDTLCRVFFGIEETACFKAEMLDVIGVDAEGALQKAAEEIGHSDFF</sequence>
<name>A0A923NBH7_9FIRM</name>
<protein>
    <submittedName>
        <fullName evidence="2">NAD(P)H-dependent oxidoreductase</fullName>
    </submittedName>
</protein>
<dbReference type="Gene3D" id="3.40.50.360">
    <property type="match status" value="1"/>
</dbReference>
<dbReference type="EMBL" id="JACRWC010000024">
    <property type="protein sequence ID" value="MBC5998632.1"/>
    <property type="molecule type" value="Genomic_DNA"/>
</dbReference>
<evidence type="ECO:0000313" key="3">
    <source>
        <dbReference type="Proteomes" id="UP000644115"/>
    </source>
</evidence>
<dbReference type="InterPro" id="IPR050104">
    <property type="entry name" value="FMN-dep_NADH:Q_OxRdtase_AzoR1"/>
</dbReference>
<dbReference type="Proteomes" id="UP000644115">
    <property type="component" value="Unassembled WGS sequence"/>
</dbReference>
<accession>A0A923NBH7</accession>
<feature type="domain" description="Flavodoxin-like fold" evidence="1">
    <location>
        <begin position="2"/>
        <end position="184"/>
    </location>
</feature>